<proteinExistence type="predicted"/>
<dbReference type="AlphaFoldDB" id="A0A117UUQ4"/>
<reference evidence="1 2" key="1">
    <citation type="submission" date="2015-10" db="EMBL/GenBank/DDBJ databases">
        <title>Draft genome sequence of Novosphingobium fuchskuhlense DSM 25065 isolated from a surface water sample of the southwest basin of Lake Grosse Fuchskuhle.</title>
        <authorList>
            <person name="Ruckert C."/>
            <person name="Winkler A."/>
            <person name="Glaeser J."/>
            <person name="Grossart H.-P."/>
            <person name="Kalinowski J."/>
            <person name="Glaeser S."/>
        </authorList>
    </citation>
    <scope>NUCLEOTIDE SEQUENCE [LARGE SCALE GENOMIC DNA]</scope>
    <source>
        <strain evidence="1 2">FNE08-7</strain>
    </source>
</reference>
<organism evidence="1 2">
    <name type="scientific">Novosphingobium fuchskuhlense</name>
    <dbReference type="NCBI Taxonomy" id="1117702"/>
    <lineage>
        <taxon>Bacteria</taxon>
        <taxon>Pseudomonadati</taxon>
        <taxon>Pseudomonadota</taxon>
        <taxon>Alphaproteobacteria</taxon>
        <taxon>Sphingomonadales</taxon>
        <taxon>Sphingomonadaceae</taxon>
        <taxon>Novosphingobium</taxon>
    </lineage>
</organism>
<name>A0A117UUQ4_9SPHN</name>
<sequence>MPRNEGMQPGATKGKRVRVRLRNGYDSANYDPPHWPADTLRWTISTPPHPSDILAWKLAD</sequence>
<dbReference type="EMBL" id="LLZS01000007">
    <property type="protein sequence ID" value="KUR71214.1"/>
    <property type="molecule type" value="Genomic_DNA"/>
</dbReference>
<dbReference type="Proteomes" id="UP000058012">
    <property type="component" value="Unassembled WGS sequence"/>
</dbReference>
<protein>
    <submittedName>
        <fullName evidence="1">Uncharacterized protein</fullName>
    </submittedName>
</protein>
<comment type="caution">
    <text evidence="1">The sequence shown here is derived from an EMBL/GenBank/DDBJ whole genome shotgun (WGS) entry which is preliminary data.</text>
</comment>
<evidence type="ECO:0000313" key="1">
    <source>
        <dbReference type="EMBL" id="KUR71214.1"/>
    </source>
</evidence>
<keyword evidence="2" id="KW-1185">Reference proteome</keyword>
<accession>A0A117UUQ4</accession>
<gene>
    <name evidence="1" type="ORF">AQZ52_11120</name>
</gene>
<evidence type="ECO:0000313" key="2">
    <source>
        <dbReference type="Proteomes" id="UP000058012"/>
    </source>
</evidence>
<dbReference type="STRING" id="1117702.AQZ52_11120"/>
<dbReference type="RefSeq" id="WP_067910508.1">
    <property type="nucleotide sequence ID" value="NZ_KQ954245.1"/>
</dbReference>